<proteinExistence type="predicted"/>
<dbReference type="EMBL" id="BPLR01003414">
    <property type="protein sequence ID" value="GIX84289.1"/>
    <property type="molecule type" value="Genomic_DNA"/>
</dbReference>
<protein>
    <submittedName>
        <fullName evidence="1">Uncharacterized protein</fullName>
    </submittedName>
</protein>
<sequence>MDLALLSPSNHIFSLGGYTDLNDHQIDSRQNYDSLSSKTVFQHWKPCPLRFDLIWKGADCKHYASKLLKLAERKMLSFLNANLSETLHVTKDNLPSTVLTATSIFSEHGGLMTAVVCASKITTFDNRIWRLGKLVNAISITRSEVLLELCASQPFKRRGRKSVTLKGVARV</sequence>
<gene>
    <name evidence="1" type="ORF">CEXT_10251</name>
</gene>
<dbReference type="AlphaFoldDB" id="A0AAV4NIX7"/>
<keyword evidence="2" id="KW-1185">Reference proteome</keyword>
<name>A0AAV4NIX7_CAEEX</name>
<dbReference type="Proteomes" id="UP001054945">
    <property type="component" value="Unassembled WGS sequence"/>
</dbReference>
<evidence type="ECO:0000313" key="2">
    <source>
        <dbReference type="Proteomes" id="UP001054945"/>
    </source>
</evidence>
<accession>A0AAV4NIX7</accession>
<organism evidence="1 2">
    <name type="scientific">Caerostris extrusa</name>
    <name type="common">Bark spider</name>
    <name type="synonym">Caerostris bankana</name>
    <dbReference type="NCBI Taxonomy" id="172846"/>
    <lineage>
        <taxon>Eukaryota</taxon>
        <taxon>Metazoa</taxon>
        <taxon>Ecdysozoa</taxon>
        <taxon>Arthropoda</taxon>
        <taxon>Chelicerata</taxon>
        <taxon>Arachnida</taxon>
        <taxon>Araneae</taxon>
        <taxon>Araneomorphae</taxon>
        <taxon>Entelegynae</taxon>
        <taxon>Araneoidea</taxon>
        <taxon>Araneidae</taxon>
        <taxon>Caerostris</taxon>
    </lineage>
</organism>
<evidence type="ECO:0000313" key="1">
    <source>
        <dbReference type="EMBL" id="GIX84289.1"/>
    </source>
</evidence>
<comment type="caution">
    <text evidence="1">The sequence shown here is derived from an EMBL/GenBank/DDBJ whole genome shotgun (WGS) entry which is preliminary data.</text>
</comment>
<reference evidence="1 2" key="1">
    <citation type="submission" date="2021-06" db="EMBL/GenBank/DDBJ databases">
        <title>Caerostris extrusa draft genome.</title>
        <authorList>
            <person name="Kono N."/>
            <person name="Arakawa K."/>
        </authorList>
    </citation>
    <scope>NUCLEOTIDE SEQUENCE [LARGE SCALE GENOMIC DNA]</scope>
</reference>